<gene>
    <name evidence="1" type="ORF">Y900_016225</name>
</gene>
<reference evidence="1" key="1">
    <citation type="submission" date="2014-05" db="EMBL/GenBank/DDBJ databases">
        <title>Genome sequence of Mycobacterium aromaticivorans strain JS19b1T (= DSM 45407T).</title>
        <authorList>
            <person name="Kwak Y."/>
            <person name="Park G.-S."/>
            <person name="Li Q.X."/>
            <person name="Lee S.-E."/>
            <person name="Shin J.-H."/>
        </authorList>
    </citation>
    <scope>NUCLEOTIDE SEQUENCE [LARGE SCALE GENOMIC DNA]</scope>
    <source>
        <strain evidence="1">JS19b1</strain>
    </source>
</reference>
<proteinExistence type="predicted"/>
<organism evidence="1 2">
    <name type="scientific">Mycolicibacterium aromaticivorans JS19b1 = JCM 16368</name>
    <dbReference type="NCBI Taxonomy" id="1440774"/>
    <lineage>
        <taxon>Bacteria</taxon>
        <taxon>Bacillati</taxon>
        <taxon>Actinomycetota</taxon>
        <taxon>Actinomycetes</taxon>
        <taxon>Mycobacteriales</taxon>
        <taxon>Mycobacteriaceae</taxon>
        <taxon>Mycolicibacterium</taxon>
    </lineage>
</organism>
<dbReference type="AlphaFoldDB" id="A0A064CNQ2"/>
<evidence type="ECO:0000313" key="2">
    <source>
        <dbReference type="Proteomes" id="UP000022835"/>
    </source>
</evidence>
<dbReference type="EMBL" id="JALN02000001">
    <property type="protein sequence ID" value="KDF00448.1"/>
    <property type="molecule type" value="Genomic_DNA"/>
</dbReference>
<keyword evidence="2" id="KW-1185">Reference proteome</keyword>
<evidence type="ECO:0000313" key="1">
    <source>
        <dbReference type="EMBL" id="KDF00448.1"/>
    </source>
</evidence>
<accession>A0A064CNQ2</accession>
<dbReference type="eggNOG" id="COG2852">
    <property type="taxonomic scope" value="Bacteria"/>
</dbReference>
<evidence type="ECO:0008006" key="3">
    <source>
        <dbReference type="Google" id="ProtNLM"/>
    </source>
</evidence>
<dbReference type="RefSeq" id="WP_036343089.1">
    <property type="nucleotide sequence ID" value="NZ_JALN02000001.1"/>
</dbReference>
<dbReference type="STRING" id="1440774.Y900_016225"/>
<protein>
    <recommendedName>
        <fullName evidence="3">AbiEi antitoxin C-terminal domain-containing protein</fullName>
    </recommendedName>
</protein>
<sequence>MAKREVFVGREALSDGRLTRSELVRWYQPLFRGVYVPKDSAVTLWDRAKAAWLVTGRQAVITGVAASGLHGASWVDPQTPIELISPRHARPQPGLVVRQESIAPDEITQVSGIPVVVRARAAFDLGRHLRRGDAVARMDALMRNQVFSAEDVLILAKRYPGVRGLRQLTGVLPLVDGGAASPQETRLRLMYLDAGLPRPTTQVPVCDGWQAVRILDLGWEEFRVGSEYDGDVHRTDRRAYVKDVRLRPIVESLGWAVDHVIKEDRQDEIIRRAAVLLLSRGWKR</sequence>
<comment type="caution">
    <text evidence="1">The sequence shown here is derived from an EMBL/GenBank/DDBJ whole genome shotgun (WGS) entry which is preliminary data.</text>
</comment>
<name>A0A064CNQ2_9MYCO</name>
<dbReference type="Proteomes" id="UP000022835">
    <property type="component" value="Unassembled WGS sequence"/>
</dbReference>